<comment type="subcellular location">
    <subcellularLocation>
        <location evidence="1">Cell membrane</location>
        <topology evidence="1">Multi-pass membrane protein</topology>
    </subcellularLocation>
</comment>
<evidence type="ECO:0000256" key="8">
    <source>
        <dbReference type="SAM" id="Phobius"/>
    </source>
</evidence>
<evidence type="ECO:0000256" key="2">
    <source>
        <dbReference type="ARBA" id="ARBA00007935"/>
    </source>
</evidence>
<dbReference type="InterPro" id="IPR000522">
    <property type="entry name" value="ABC_transptr_permease_BtuC"/>
</dbReference>
<dbReference type="Gene3D" id="1.10.3470.10">
    <property type="entry name" value="ABC transporter involved in vitamin B12 uptake, BtuC"/>
    <property type="match status" value="1"/>
</dbReference>
<protein>
    <submittedName>
        <fullName evidence="9">Iron complex transport system permease protein</fullName>
    </submittedName>
</protein>
<accession>A0A4R1KBU1</accession>
<dbReference type="GO" id="GO:0033214">
    <property type="term" value="P:siderophore-iron import into cell"/>
    <property type="evidence" value="ECO:0007669"/>
    <property type="project" value="TreeGrafter"/>
</dbReference>
<keyword evidence="5 8" id="KW-0812">Transmembrane</keyword>
<keyword evidence="3" id="KW-0813">Transport</keyword>
<dbReference type="EMBL" id="SMGG01000003">
    <property type="protein sequence ID" value="TCK61996.1"/>
    <property type="molecule type" value="Genomic_DNA"/>
</dbReference>
<dbReference type="Pfam" id="PF01032">
    <property type="entry name" value="FecCD"/>
    <property type="match status" value="1"/>
</dbReference>
<evidence type="ECO:0000256" key="6">
    <source>
        <dbReference type="ARBA" id="ARBA00022989"/>
    </source>
</evidence>
<dbReference type="OrthoDB" id="9796260at2"/>
<dbReference type="RefSeq" id="WP_132871716.1">
    <property type="nucleotide sequence ID" value="NZ_SMGG01000003.1"/>
</dbReference>
<feature type="transmembrane region" description="Helical" evidence="8">
    <location>
        <begin position="173"/>
        <end position="195"/>
    </location>
</feature>
<dbReference type="Proteomes" id="UP000294614">
    <property type="component" value="Unassembled WGS sequence"/>
</dbReference>
<feature type="transmembrane region" description="Helical" evidence="8">
    <location>
        <begin position="44"/>
        <end position="64"/>
    </location>
</feature>
<keyword evidence="7 8" id="KW-0472">Membrane</keyword>
<gene>
    <name evidence="9" type="ORF">C8D98_0504</name>
</gene>
<name>A0A4R1KBU1_9BACT</name>
<feature type="transmembrane region" description="Helical" evidence="8">
    <location>
        <begin position="128"/>
        <end position="153"/>
    </location>
</feature>
<feature type="transmembrane region" description="Helical" evidence="8">
    <location>
        <begin position="223"/>
        <end position="248"/>
    </location>
</feature>
<dbReference type="PANTHER" id="PTHR30472">
    <property type="entry name" value="FERRIC ENTEROBACTIN TRANSPORT SYSTEM PERMEASE PROTEIN"/>
    <property type="match status" value="1"/>
</dbReference>
<proteinExistence type="inferred from homology"/>
<evidence type="ECO:0000256" key="7">
    <source>
        <dbReference type="ARBA" id="ARBA00023136"/>
    </source>
</evidence>
<dbReference type="GO" id="GO:0022857">
    <property type="term" value="F:transmembrane transporter activity"/>
    <property type="evidence" value="ECO:0007669"/>
    <property type="project" value="InterPro"/>
</dbReference>
<sequence length="313" mass="34617">MRDNVKLVLLSVLSAACILLFLFYDSGSDLSFILPERGAKAGAMVITGIAVAYSAVIFQTISFNRILTPSVMGFDAVYLFLQTTALFIFGSGGFMMVNEVFNFGISAAALMLFTFFLYRLIFVRNGNVFFLMLVGVVMWTLFRSLTVFMQMLIDPNEFAVVQDAMFASFNNVRVDLLGVSAAVIIAVALYCIPMFRKLDVMLLGREHAVSLGIAYDNLVKRSLIVITLLVAVSTALVGQMTFLGIIVSNLAYESMKTYKHSYVIACSALYSVIAIVGGQFVIERVFYFNITVSVVINFVGGLYFMYLLTKESK</sequence>
<dbReference type="PROSITE" id="PS51257">
    <property type="entry name" value="PROKAR_LIPOPROTEIN"/>
    <property type="match status" value="1"/>
</dbReference>
<evidence type="ECO:0000313" key="10">
    <source>
        <dbReference type="Proteomes" id="UP000294614"/>
    </source>
</evidence>
<keyword evidence="10" id="KW-1185">Reference proteome</keyword>
<dbReference type="SUPFAM" id="SSF81345">
    <property type="entry name" value="ABC transporter involved in vitamin B12 uptake, BtuC"/>
    <property type="match status" value="1"/>
</dbReference>
<reference evidence="9 10" key="1">
    <citation type="submission" date="2019-03" db="EMBL/GenBank/DDBJ databases">
        <title>Genomic Encyclopedia of Type Strains, Phase IV (KMG-IV): sequencing the most valuable type-strain genomes for metagenomic binning, comparative biology and taxonomic classification.</title>
        <authorList>
            <person name="Goeker M."/>
        </authorList>
    </citation>
    <scope>NUCLEOTIDE SEQUENCE [LARGE SCALE GENOMIC DNA]</scope>
    <source>
        <strain evidence="9 10">DSM 24984</strain>
    </source>
</reference>
<evidence type="ECO:0000256" key="4">
    <source>
        <dbReference type="ARBA" id="ARBA00022475"/>
    </source>
</evidence>
<keyword evidence="4" id="KW-1003">Cell membrane</keyword>
<comment type="caution">
    <text evidence="9">The sequence shown here is derived from an EMBL/GenBank/DDBJ whole genome shotgun (WGS) entry which is preliminary data.</text>
</comment>
<dbReference type="AlphaFoldDB" id="A0A4R1KBU1"/>
<feature type="transmembrane region" description="Helical" evidence="8">
    <location>
        <begin position="285"/>
        <end position="308"/>
    </location>
</feature>
<evidence type="ECO:0000256" key="5">
    <source>
        <dbReference type="ARBA" id="ARBA00022692"/>
    </source>
</evidence>
<dbReference type="GO" id="GO:0005886">
    <property type="term" value="C:plasma membrane"/>
    <property type="evidence" value="ECO:0007669"/>
    <property type="project" value="UniProtKB-SubCell"/>
</dbReference>
<feature type="transmembrane region" description="Helical" evidence="8">
    <location>
        <begin position="76"/>
        <end position="97"/>
    </location>
</feature>
<dbReference type="InterPro" id="IPR037294">
    <property type="entry name" value="ABC_BtuC-like"/>
</dbReference>
<comment type="similarity">
    <text evidence="2">Belongs to the binding-protein-dependent transport system permease family. FecCD subfamily.</text>
</comment>
<feature type="transmembrane region" description="Helical" evidence="8">
    <location>
        <begin position="260"/>
        <end position="278"/>
    </location>
</feature>
<feature type="transmembrane region" description="Helical" evidence="8">
    <location>
        <begin position="103"/>
        <end position="121"/>
    </location>
</feature>
<keyword evidence="6 8" id="KW-1133">Transmembrane helix</keyword>
<feature type="transmembrane region" description="Helical" evidence="8">
    <location>
        <begin position="7"/>
        <end position="24"/>
    </location>
</feature>
<evidence type="ECO:0000313" key="9">
    <source>
        <dbReference type="EMBL" id="TCK61996.1"/>
    </source>
</evidence>
<dbReference type="CDD" id="cd06550">
    <property type="entry name" value="TM_ABC_iron-siderophores_like"/>
    <property type="match status" value="1"/>
</dbReference>
<organism evidence="9 10">
    <name type="scientific">Seleniivibrio woodruffii</name>
    <dbReference type="NCBI Taxonomy" id="1078050"/>
    <lineage>
        <taxon>Bacteria</taxon>
        <taxon>Pseudomonadati</taxon>
        <taxon>Deferribacterota</taxon>
        <taxon>Deferribacteres</taxon>
        <taxon>Deferribacterales</taxon>
        <taxon>Geovibrionaceae</taxon>
        <taxon>Seleniivibrio</taxon>
    </lineage>
</organism>
<dbReference type="PANTHER" id="PTHR30472:SF19">
    <property type="entry name" value="PETROBACTIN IMPORT SYSTEM PERMEASE PROTEIN YCLO"/>
    <property type="match status" value="1"/>
</dbReference>
<evidence type="ECO:0000256" key="3">
    <source>
        <dbReference type="ARBA" id="ARBA00022448"/>
    </source>
</evidence>
<evidence type="ECO:0000256" key="1">
    <source>
        <dbReference type="ARBA" id="ARBA00004651"/>
    </source>
</evidence>